<dbReference type="OrthoDB" id="5288149at2"/>
<gene>
    <name evidence="8" type="ORF">NCTC12227_02024</name>
</gene>
<comment type="subcellular location">
    <subcellularLocation>
        <location evidence="1">Membrane</location>
        <topology evidence="1">Single-pass membrane protein</topology>
    </subcellularLocation>
</comment>
<feature type="region of interest" description="Disordered" evidence="5">
    <location>
        <begin position="1"/>
        <end position="25"/>
    </location>
</feature>
<evidence type="ECO:0000256" key="2">
    <source>
        <dbReference type="ARBA" id="ARBA00022692"/>
    </source>
</evidence>
<dbReference type="Pfam" id="PF04357">
    <property type="entry name" value="TamB"/>
    <property type="match status" value="1"/>
</dbReference>
<evidence type="ECO:0000256" key="6">
    <source>
        <dbReference type="SAM" id="Phobius"/>
    </source>
</evidence>
<evidence type="ECO:0000313" key="8">
    <source>
        <dbReference type="EMBL" id="VEJ22238.1"/>
    </source>
</evidence>
<keyword evidence="9" id="KW-1185">Reference proteome</keyword>
<accession>A0A3S4YC27</accession>
<name>A0A3S4YC27_9NEIS</name>
<dbReference type="InterPro" id="IPR007452">
    <property type="entry name" value="TamB_C"/>
</dbReference>
<evidence type="ECO:0000313" key="9">
    <source>
        <dbReference type="Proteomes" id="UP000268229"/>
    </source>
</evidence>
<dbReference type="GO" id="GO:0005886">
    <property type="term" value="C:plasma membrane"/>
    <property type="evidence" value="ECO:0007669"/>
    <property type="project" value="InterPro"/>
</dbReference>
<evidence type="ECO:0000256" key="5">
    <source>
        <dbReference type="SAM" id="MobiDB-lite"/>
    </source>
</evidence>
<organism evidence="8 9">
    <name type="scientific">Neisseria animaloris</name>
    <dbReference type="NCBI Taxonomy" id="326522"/>
    <lineage>
        <taxon>Bacteria</taxon>
        <taxon>Pseudomonadati</taxon>
        <taxon>Pseudomonadota</taxon>
        <taxon>Betaproteobacteria</taxon>
        <taxon>Neisseriales</taxon>
        <taxon>Neisseriaceae</taxon>
        <taxon>Neisseria</taxon>
    </lineage>
</organism>
<dbReference type="PANTHER" id="PTHR36985">
    <property type="entry name" value="TRANSLOCATION AND ASSEMBLY MODULE SUBUNIT TAMB"/>
    <property type="match status" value="1"/>
</dbReference>
<reference evidence="8 9" key="1">
    <citation type="submission" date="2018-12" db="EMBL/GenBank/DDBJ databases">
        <authorList>
            <consortium name="Pathogen Informatics"/>
        </authorList>
    </citation>
    <scope>NUCLEOTIDE SEQUENCE [LARGE SCALE GENOMIC DNA]</scope>
    <source>
        <strain evidence="8 9">NCTC12227</strain>
    </source>
</reference>
<evidence type="ECO:0000256" key="4">
    <source>
        <dbReference type="ARBA" id="ARBA00023136"/>
    </source>
</evidence>
<dbReference type="Proteomes" id="UP000268229">
    <property type="component" value="Chromosome"/>
</dbReference>
<feature type="transmembrane region" description="Helical" evidence="6">
    <location>
        <begin position="32"/>
        <end position="59"/>
    </location>
</feature>
<evidence type="ECO:0000256" key="1">
    <source>
        <dbReference type="ARBA" id="ARBA00004167"/>
    </source>
</evidence>
<dbReference type="EMBL" id="LR134516">
    <property type="protein sequence ID" value="VEJ22238.1"/>
    <property type="molecule type" value="Genomic_DNA"/>
</dbReference>
<protein>
    <submittedName>
        <fullName evidence="8">Periplasmic protein</fullName>
    </submittedName>
</protein>
<evidence type="ECO:0000256" key="3">
    <source>
        <dbReference type="ARBA" id="ARBA00022989"/>
    </source>
</evidence>
<dbReference type="RefSeq" id="WP_126305125.1">
    <property type="nucleotide sequence ID" value="NZ_LR134516.1"/>
</dbReference>
<evidence type="ECO:0000259" key="7">
    <source>
        <dbReference type="Pfam" id="PF04357"/>
    </source>
</evidence>
<keyword evidence="3 6" id="KW-1133">Transmembrane helix</keyword>
<dbReference type="PANTHER" id="PTHR36985:SF1">
    <property type="entry name" value="TRANSLOCATION AND ASSEMBLY MODULE SUBUNIT TAMB"/>
    <property type="match status" value="1"/>
</dbReference>
<dbReference type="GO" id="GO:0009306">
    <property type="term" value="P:protein secretion"/>
    <property type="evidence" value="ECO:0007669"/>
    <property type="project" value="InterPro"/>
</dbReference>
<feature type="compositionally biased region" description="Polar residues" evidence="5">
    <location>
        <begin position="1"/>
        <end position="19"/>
    </location>
</feature>
<feature type="domain" description="Translocation and assembly module TamB C-terminal" evidence="7">
    <location>
        <begin position="966"/>
        <end position="1298"/>
    </location>
</feature>
<proteinExistence type="predicted"/>
<dbReference type="KEGG" id="nani:NCTC12227_02024"/>
<keyword evidence="4 6" id="KW-0472">Membrane</keyword>
<dbReference type="STRING" id="326522.BWD08_04645"/>
<keyword evidence="2 6" id="KW-0812">Transmembrane</keyword>
<sequence>MTQNTENLQRPSETPSGQPDTRRPFEKPRKSAIRCVLFAVLLVFLAALLLLLGTVAWVLTTESGLRFGLYKIPSWFGVNITSKTLQGTVWDGFSGDGWRIETAAADVGISRFDFVWQPQELLRKKLHVRRIAAGDIEIVSKPTPPKEKQPPAGLPDSVSLPFEIAIDSIETGKISSGQRKDKQTVFLNRIRAAYTYNHQLHSLKLAEVSTPWSSAAGRATLGVKSPFALNASVDSDGELDGKSVHTTTRFWGDLKNMETDIRLDGDDIRLHAESVLHPFAPKLNDKIDHIQIKGFNINPRAFLPQLPKAMLEFDATVVPSFEEGLALEGSIDLANSGAAAVDADGIPVREILGGLTINENGLIKIQETTVKLLQNGIVNVGGSVNTANSQLAVAMALHNITAADALKQKLEGSLNGNITVGGNFNNLETGWELDTGTAQTKGKVQMQTDPHFGQQTLLLKKAQILPKSGGEVNAEGKLELFKDRVLKLVVSSTNFNPNKLNKQFPEGSVNGTINLDGEIANNKYAGKMQFGTSTLSGVPLQGKADVVYEKEHLSRAVADILLGNNVIKTNGSFGKKSDRLNLDINAPDLSRFGFGLNGLITAKGYISGEPKKIEADLSGQARNLRIQNAVQINDLNFKLQGSPDYTRPVNVELKGQRIVIPGQSSPTVVDAVNLFIKGTGRSHSIRGNAGMALGGKPYRLEIAADGGLNDKNQWKGLVDTLDINGAFNLKLQNRMSLEAGAERVVMSAARWAAMGGSLNLQNFIWDKKNGIITKGDASNLAVSQLHNFYTPPVQHNLVLSGDWDLSYSQNARGYFNIRRQSGDVQLPHRKQMLGLSALNLNTRFQNGRIESTLDGVTGYGKLDGSLIISQQFGNDIKLAPISGKISISAPKLENFRNFLPVGQTLSGSLLGVATIGGRVGQPQLNGTLNGDNLYYRNQDLGLILDNGTLRSRLQGQAWVIDSLRFHRGGTVELKGTVGMNDAVPNVDVDVLFDKYNTLDKPNRRLTLSGDAKMLYSEANGISLNGTLKADSGHFGFQKSSMPTLDEDVVVLGEPEKPPTTPTPISMNLVLDLNNNLRFSGEGLDVTLGGKLNLLAKPGEAVQGVGTVSVVKGRYKAYGQDLDITKGRISFVGPLSDPNLNIRAERRLSPVGAGVEVLGSLNNPRVSLVANEPMSEKDKLSWLILNRASSGSDGDEAALSAAAGAFLAGRINDKLGLVDDFGFTSKRSRNAQTGELNPAEQVLTVGKQLTNELYFGYEYGINSAQQSVKMIYQLTRAIQAVARVGSVSWGGEVKYTVRFD</sequence>